<dbReference type="Proteomes" id="UP001500880">
    <property type="component" value="Unassembled WGS sequence"/>
</dbReference>
<gene>
    <name evidence="1" type="ORF">GCM10008986_28640</name>
</gene>
<keyword evidence="2" id="KW-1185">Reference proteome</keyword>
<accession>A0ABN1BLU0</accession>
<proteinExistence type="predicted"/>
<name>A0ABN1BLU0_9BACI</name>
<protein>
    <submittedName>
        <fullName evidence="1">Uncharacterized protein</fullName>
    </submittedName>
</protein>
<comment type="caution">
    <text evidence="1">The sequence shown here is derived from an EMBL/GenBank/DDBJ whole genome shotgun (WGS) entry which is preliminary data.</text>
</comment>
<reference evidence="1 2" key="1">
    <citation type="journal article" date="2019" name="Int. J. Syst. Evol. Microbiol.">
        <title>The Global Catalogue of Microorganisms (GCM) 10K type strain sequencing project: providing services to taxonomists for standard genome sequencing and annotation.</title>
        <authorList>
            <consortium name="The Broad Institute Genomics Platform"/>
            <consortium name="The Broad Institute Genome Sequencing Center for Infectious Disease"/>
            <person name="Wu L."/>
            <person name="Ma J."/>
        </authorList>
    </citation>
    <scope>NUCLEOTIDE SEQUENCE [LARGE SCALE GENOMIC DNA]</scope>
    <source>
        <strain evidence="1 2">JCM 12389</strain>
    </source>
</reference>
<organism evidence="1 2">
    <name type="scientific">Salinibacillus aidingensis</name>
    <dbReference type="NCBI Taxonomy" id="237684"/>
    <lineage>
        <taxon>Bacteria</taxon>
        <taxon>Bacillati</taxon>
        <taxon>Bacillota</taxon>
        <taxon>Bacilli</taxon>
        <taxon>Bacillales</taxon>
        <taxon>Bacillaceae</taxon>
        <taxon>Salinibacillus</taxon>
    </lineage>
</organism>
<evidence type="ECO:0000313" key="1">
    <source>
        <dbReference type="EMBL" id="GAA0499687.1"/>
    </source>
</evidence>
<sequence>MTIDSEDHSVLVGCTDDLHLKEEDKHNLIQYLCTVKISEETIIKAKTGERLSFSNLNEGQLVKVILTRPQEVNKNQETRVMTAKEIIAY</sequence>
<dbReference type="EMBL" id="BAAADO010000006">
    <property type="protein sequence ID" value="GAA0499687.1"/>
    <property type="molecule type" value="Genomic_DNA"/>
</dbReference>
<evidence type="ECO:0000313" key="2">
    <source>
        <dbReference type="Proteomes" id="UP001500880"/>
    </source>
</evidence>